<reference evidence="1 2" key="1">
    <citation type="submission" date="2007-10" db="EMBL/GenBank/DDBJ databases">
        <title>Brucella canis ATCC 23365 whole genome shotgun sequencing project.</title>
        <authorList>
            <person name="Setubal J.C."/>
            <person name="Bowns C."/>
            <person name="Boyle S."/>
            <person name="Crasta O.R."/>
            <person name="Czar M.J."/>
            <person name="Dharmanolla C."/>
            <person name="Gillespie J.J."/>
            <person name="Kenyon R.W."/>
            <person name="Lu J."/>
            <person name="Mane S."/>
            <person name="Mohapatra S."/>
            <person name="Nagrani S."/>
            <person name="Purkayastha A."/>
            <person name="Rajasimha H.K."/>
            <person name="Shallom J.M."/>
            <person name="Shallom S."/>
            <person name="Shukla M."/>
            <person name="Snyder E.E."/>
            <person name="Sobral B.W."/>
            <person name="Wattam A.R."/>
            <person name="Will R."/>
            <person name="Williams K."/>
            <person name="Yoo H."/>
            <person name="Bruce D."/>
            <person name="Detter C."/>
            <person name="Munk C."/>
            <person name="Brettin T.S."/>
        </authorList>
    </citation>
    <scope>NUCLEOTIDE SEQUENCE [LARGE SCALE GENOMIC DNA]</scope>
    <source>
        <strain evidence="2">ATCC 23365 / NCTC 10854 / RM-666</strain>
    </source>
</reference>
<name>A9M6I8_BRUC2</name>
<organism evidence="1 2">
    <name type="scientific">Brucella canis (strain ATCC 23365 / NCTC 10854 / RM-666)</name>
    <dbReference type="NCBI Taxonomy" id="483179"/>
    <lineage>
        <taxon>Bacteria</taxon>
        <taxon>Pseudomonadati</taxon>
        <taxon>Pseudomonadota</taxon>
        <taxon>Alphaproteobacteria</taxon>
        <taxon>Hyphomicrobiales</taxon>
        <taxon>Brucellaceae</taxon>
        <taxon>Brucella/Ochrobactrum group</taxon>
        <taxon>Brucella</taxon>
    </lineage>
</organism>
<dbReference type="AlphaFoldDB" id="A9M6I8"/>
<proteinExistence type="predicted"/>
<dbReference type="HOGENOM" id="CLU_3248211_0_0_5"/>
<accession>A9M6I8</accession>
<evidence type="ECO:0000313" key="1">
    <source>
        <dbReference type="EMBL" id="ABX62584.1"/>
    </source>
</evidence>
<sequence>MSSESGKRLQTRRENRQRTEPYVSTLWKHYFSEMVMLVPAAA</sequence>
<evidence type="ECO:0000313" key="2">
    <source>
        <dbReference type="Proteomes" id="UP000001385"/>
    </source>
</evidence>
<dbReference type="EMBL" id="CP000872">
    <property type="protein sequence ID" value="ABX62584.1"/>
    <property type="molecule type" value="Genomic_DNA"/>
</dbReference>
<protein>
    <submittedName>
        <fullName evidence="1">Uncharacterized protein</fullName>
    </submittedName>
</protein>
<dbReference type="KEGG" id="bcs:BCAN_A1559"/>
<gene>
    <name evidence="1" type="ordered locus">BCAN_A1559</name>
</gene>
<dbReference type="Proteomes" id="UP000001385">
    <property type="component" value="Chromosome I"/>
</dbReference>
<keyword evidence="2" id="KW-1185">Reference proteome</keyword>